<sequence length="67" mass="7273">MADDEHENAGEEPILDEIQVSGGKYPIETDPGDIEMAIDDAGEGGMVYDDTVSGLRIDRMAIDYIVN</sequence>
<proteinExistence type="predicted"/>
<evidence type="ECO:0000313" key="3">
    <source>
        <dbReference type="Proteomes" id="UP001480595"/>
    </source>
</evidence>
<reference evidence="2 3" key="1">
    <citation type="submission" date="2023-01" db="EMBL/GenBank/DDBJ databases">
        <title>Analysis of 21 Apiospora genomes using comparative genomics revels a genus with tremendous synthesis potential of carbohydrate active enzymes and secondary metabolites.</title>
        <authorList>
            <person name="Sorensen T."/>
        </authorList>
    </citation>
    <scope>NUCLEOTIDE SEQUENCE [LARGE SCALE GENOMIC DNA]</scope>
    <source>
        <strain evidence="2 3">CBS 135458</strain>
    </source>
</reference>
<organism evidence="2 3">
    <name type="scientific">Apiospora phragmitis</name>
    <dbReference type="NCBI Taxonomy" id="2905665"/>
    <lineage>
        <taxon>Eukaryota</taxon>
        <taxon>Fungi</taxon>
        <taxon>Dikarya</taxon>
        <taxon>Ascomycota</taxon>
        <taxon>Pezizomycotina</taxon>
        <taxon>Sordariomycetes</taxon>
        <taxon>Xylariomycetidae</taxon>
        <taxon>Amphisphaeriales</taxon>
        <taxon>Apiosporaceae</taxon>
        <taxon>Apiospora</taxon>
    </lineage>
</organism>
<dbReference type="EMBL" id="JAQQWL010000013">
    <property type="protein sequence ID" value="KAK8042867.1"/>
    <property type="molecule type" value="Genomic_DNA"/>
</dbReference>
<protein>
    <submittedName>
        <fullName evidence="2">Uncharacterized protein</fullName>
    </submittedName>
</protein>
<gene>
    <name evidence="2" type="ORF">PG994_013350</name>
</gene>
<evidence type="ECO:0000256" key="1">
    <source>
        <dbReference type="SAM" id="MobiDB-lite"/>
    </source>
</evidence>
<dbReference type="Proteomes" id="UP001480595">
    <property type="component" value="Unassembled WGS sequence"/>
</dbReference>
<accession>A0ABR1T8E0</accession>
<feature type="region of interest" description="Disordered" evidence="1">
    <location>
        <begin position="1"/>
        <end position="29"/>
    </location>
</feature>
<comment type="caution">
    <text evidence="2">The sequence shown here is derived from an EMBL/GenBank/DDBJ whole genome shotgun (WGS) entry which is preliminary data.</text>
</comment>
<name>A0ABR1T8E0_9PEZI</name>
<evidence type="ECO:0000313" key="2">
    <source>
        <dbReference type="EMBL" id="KAK8042867.1"/>
    </source>
</evidence>
<dbReference type="RefSeq" id="XP_066709720.1">
    <property type="nucleotide sequence ID" value="XM_066864759.1"/>
</dbReference>
<keyword evidence="3" id="KW-1185">Reference proteome</keyword>
<dbReference type="GeneID" id="92097822"/>